<accession>A0ACC2VQ93</accession>
<dbReference type="Proteomes" id="UP001241377">
    <property type="component" value="Unassembled WGS sequence"/>
</dbReference>
<evidence type="ECO:0000313" key="2">
    <source>
        <dbReference type="Proteomes" id="UP001241377"/>
    </source>
</evidence>
<evidence type="ECO:0000313" key="1">
    <source>
        <dbReference type="EMBL" id="KAJ9101301.1"/>
    </source>
</evidence>
<comment type="caution">
    <text evidence="1">The sequence shown here is derived from an EMBL/GenBank/DDBJ whole genome shotgun (WGS) entry which is preliminary data.</text>
</comment>
<organism evidence="1 2">
    <name type="scientific">Naganishia cerealis</name>
    <dbReference type="NCBI Taxonomy" id="610337"/>
    <lineage>
        <taxon>Eukaryota</taxon>
        <taxon>Fungi</taxon>
        <taxon>Dikarya</taxon>
        <taxon>Basidiomycota</taxon>
        <taxon>Agaricomycotina</taxon>
        <taxon>Tremellomycetes</taxon>
        <taxon>Filobasidiales</taxon>
        <taxon>Filobasidiaceae</taxon>
        <taxon>Naganishia</taxon>
    </lineage>
</organism>
<reference evidence="1" key="1">
    <citation type="submission" date="2023-04" db="EMBL/GenBank/DDBJ databases">
        <title>Draft Genome sequencing of Naganishia species isolated from polar environments using Oxford Nanopore Technology.</title>
        <authorList>
            <person name="Leo P."/>
            <person name="Venkateswaran K."/>
        </authorList>
    </citation>
    <scope>NUCLEOTIDE SEQUENCE</scope>
    <source>
        <strain evidence="1">MNA-CCFEE 5261</strain>
    </source>
</reference>
<dbReference type="EMBL" id="JASBWR010000059">
    <property type="protein sequence ID" value="KAJ9101301.1"/>
    <property type="molecule type" value="Genomic_DNA"/>
</dbReference>
<name>A0ACC2VQ93_9TREE</name>
<gene>
    <name evidence="1" type="ORF">QFC19_005271</name>
</gene>
<protein>
    <submittedName>
        <fullName evidence="1">Uncharacterized protein</fullName>
    </submittedName>
</protein>
<proteinExistence type="predicted"/>
<sequence>MSINDPKSPVSSPTPKSVRMDAPSTPPRHKRLSATFLQTPDLNYDQVPYSPSLKRTSSGSYKSPDDKLSSHNVASPAPGNMLKTPRPSGYDSDDQIEPRKVPKTPQFFSPAKKLFNDDDQPPELAEISLQLRSRLSSAMGKLQQNKLSPTKVDLVDLSFTSTVSPSKKLKVNGRLAHSAPLLPQGSPTRHTDVSESVSQPTNLNLQTLQHSPVPRGTSSFPHSPQPGLKQSPQFADQERVINVPSPDEEASAHNALIAAISRQRRKSRTSFSSAEKRRLSSITEAPLGLKLPPINMPLKQDKKPINEQDAVYSLMSLLSPQSMKFGHSRSQSLNNNTTSTSSSRSSSVVSPQLSTVLPPISGLINTTSASASTGYNNDNDATDIENDSTDEDVSGPE</sequence>
<keyword evidence="2" id="KW-1185">Reference proteome</keyword>